<feature type="compositionally biased region" description="Low complexity" evidence="6">
    <location>
        <begin position="578"/>
        <end position="595"/>
    </location>
</feature>
<protein>
    <recommendedName>
        <fullName evidence="7">Leucine-binding protein domain-containing protein</fullName>
    </recommendedName>
</protein>
<dbReference type="InterPro" id="IPR043129">
    <property type="entry name" value="ATPase_NBD"/>
</dbReference>
<dbReference type="InterPro" id="IPR028081">
    <property type="entry name" value="Leu-bd"/>
</dbReference>
<feature type="compositionally biased region" description="Low complexity" evidence="6">
    <location>
        <begin position="754"/>
        <end position="771"/>
    </location>
</feature>
<dbReference type="InterPro" id="IPR013126">
    <property type="entry name" value="Hsp_70_fam"/>
</dbReference>
<keyword evidence="9" id="KW-1185">Reference proteome</keyword>
<evidence type="ECO:0000256" key="6">
    <source>
        <dbReference type="SAM" id="MobiDB-lite"/>
    </source>
</evidence>
<dbReference type="CDD" id="cd06342">
    <property type="entry name" value="PBP1_ABC_LIVBP-like"/>
    <property type="match status" value="1"/>
</dbReference>
<dbReference type="GO" id="GO:0140662">
    <property type="term" value="F:ATP-dependent protein folding chaperone"/>
    <property type="evidence" value="ECO:0007669"/>
    <property type="project" value="InterPro"/>
</dbReference>
<dbReference type="Proteomes" id="UP000619260">
    <property type="component" value="Unassembled WGS sequence"/>
</dbReference>
<dbReference type="Pfam" id="PF13458">
    <property type="entry name" value="Peripla_BP_6"/>
    <property type="match status" value="1"/>
</dbReference>
<dbReference type="InterPro" id="IPR028082">
    <property type="entry name" value="Peripla_BP_I"/>
</dbReference>
<evidence type="ECO:0000256" key="2">
    <source>
        <dbReference type="ARBA" id="ARBA00022729"/>
    </source>
</evidence>
<proteinExistence type="inferred from homology"/>
<feature type="compositionally biased region" description="Low complexity" evidence="6">
    <location>
        <begin position="540"/>
        <end position="553"/>
    </location>
</feature>
<evidence type="ECO:0000313" key="8">
    <source>
        <dbReference type="EMBL" id="GIJ45930.1"/>
    </source>
</evidence>
<feature type="domain" description="Leucine-binding protein" evidence="7">
    <location>
        <begin position="1128"/>
        <end position="1459"/>
    </location>
</feature>
<feature type="compositionally biased region" description="Gly residues" evidence="6">
    <location>
        <begin position="792"/>
        <end position="817"/>
    </location>
</feature>
<dbReference type="Gene3D" id="3.40.50.2300">
    <property type="match status" value="2"/>
</dbReference>
<keyword evidence="2" id="KW-0732">Signal</keyword>
<evidence type="ECO:0000259" key="7">
    <source>
        <dbReference type="Pfam" id="PF13458"/>
    </source>
</evidence>
<feature type="compositionally biased region" description="Low complexity" evidence="6">
    <location>
        <begin position="1057"/>
        <end position="1066"/>
    </location>
</feature>
<dbReference type="Gene3D" id="3.30.420.40">
    <property type="match status" value="2"/>
</dbReference>
<feature type="region of interest" description="Disordered" evidence="6">
    <location>
        <begin position="636"/>
        <end position="663"/>
    </location>
</feature>
<dbReference type="PANTHER" id="PTHR47151:SF2">
    <property type="entry name" value="AMINO ACID BINDING PROTEIN"/>
    <property type="match status" value="1"/>
</dbReference>
<dbReference type="Gene3D" id="3.90.640.10">
    <property type="entry name" value="Actin, Chain A, domain 4"/>
    <property type="match status" value="1"/>
</dbReference>
<dbReference type="GO" id="GO:0005524">
    <property type="term" value="F:ATP binding"/>
    <property type="evidence" value="ECO:0007669"/>
    <property type="project" value="UniProtKB-KW"/>
</dbReference>
<organism evidence="8 9">
    <name type="scientific">Virgisporangium aliadipatigenens</name>
    <dbReference type="NCBI Taxonomy" id="741659"/>
    <lineage>
        <taxon>Bacteria</taxon>
        <taxon>Bacillati</taxon>
        <taxon>Actinomycetota</taxon>
        <taxon>Actinomycetes</taxon>
        <taxon>Micromonosporales</taxon>
        <taxon>Micromonosporaceae</taxon>
        <taxon>Virgisporangium</taxon>
    </lineage>
</organism>
<feature type="compositionally biased region" description="Low complexity" evidence="6">
    <location>
        <begin position="639"/>
        <end position="663"/>
    </location>
</feature>
<sequence length="1469" mass="144820">MIYQRATPNGVARYGFAVCRTHHRVCRLASLVYAAGVVDNGFRLSIDFGTSNTVAVIRWPDGRTKALLFDGAQLLPSAVYVAEDGNILAGRDAVHSARLHPHRFEPYPKRRIDETTVYLGEREIPSTELIATVLRRVVTEAQRVANTRPTNVTITHPAAWGAQRRDALSRAAVGAGLPAPLLVAEPVAAASYFVGTVGAHLPINGHAVVYDFGAGTFDATVVRRTAGGGFDVLATEGLTDAGGLDVDAAIVGYLGQQLATSAPEEWRRLSQPADDSDRRAAWQLWEDARQAKETLSRAATTYIHVPLVNDSVPLGREQLEQLARPILDRTVTSTQLAVSSAGLNIRQVAAIFLVGGSSRIPLAATLLHRGFGMAPTAIEQPELVVAEGALQLAPRAGRAIVGPGGSIAGGPNPIAPVSGPAGGPVSGPPVSAPPMAVSGPPVSAPPGVRPGIAGPPVSAPPSGYPVSGPPVSGAAPGYGLPGGTPSAYPAQAGSVGTPGSPAVPGHPGYGRPGSPAVPGSPGVVGAGQPGQGGVPGQPGYGAQPGSPAVPGQPGVAGAGGVAGQPGYGGAAGAQGVPGQAGYGAQPGSPAVPGQPTTGGPGGVPAQPGYGAAASAQGMPGQAGYGGAGGAQGIPGQAGYGAQPGSPAVPGQPGYGAAAGAQGVPGQAVAGQPGGVGQAGYGGQGGAAGAPGQAGVSAQPGAAGQPGVGAPGAAGVGQYGQPGIPAQGAGQSEATVQIGAFGQPGVPGQPGYPGGQPAIPGQPSAADQSGAFGQPGAGGQGGVTGAAAQPGVGPAGGAGQPGALGQTGGQPAGVGQQGSAGQPGVIGQAGGVGQQGVGQQGGVGGQAGGAGAAGVAGQPGAVPTGGVPGVPAQGGAPQTGAMAAPGQPAQGLTPGFPTWPQQGQQGIDPTTGQHIVIPMPAGPYAAGQIGPQVTGPQVTGPQVTGAHAMGPQISGPPIPGQQVSGAPVLGQQVGGQPIPGQQPITGQQPTVPVPGQTTGPQGVSAVGPGGPLRPVSGPAGGVPVSGPAGVVSGAATGAVPTHPFARTGVTGAVPVQSGPATANWPAGAPGGPAVPPERGRSRGKLWAGVTAGVVVLALLIGGGIYLSRDPDPKKPGPSVPVAASPACGYKIAYLGVLSGDAKADSEAARNGVQMAIDKFNREHSGCAASLQEFDTKGEAETAARLANEITADPKILGVVGPFWLDEAERVLPILDAAGIPVISPALSMSEFSGKYKSFHRTVASDADQNEAAVRYLLNDFRARKVFVVADKDDRTLDMAAEARLKLNTAFVGRADIETNQTDFGGIVNQITSATADAVYYLGYSVAGGEFVKQVRAARKDIKIIGWDRIFRSSFVEKAGKENAEGVVITCPCVPPSEAGENFGEDYKKRFNATGYNAPEAYDAANVLLNAMAAGKATRADVESYVDSYDKAGVSHRIKFTDKGDLDATTSTVWAFKVKDGQINGEKLIAK</sequence>
<evidence type="ECO:0000313" key="9">
    <source>
        <dbReference type="Proteomes" id="UP000619260"/>
    </source>
</evidence>
<feature type="region of interest" description="Disordered" evidence="6">
    <location>
        <begin position="485"/>
        <end position="557"/>
    </location>
</feature>
<evidence type="ECO:0000256" key="1">
    <source>
        <dbReference type="ARBA" id="ARBA00010062"/>
    </source>
</evidence>
<feature type="compositionally biased region" description="Low complexity" evidence="6">
    <location>
        <begin position="854"/>
        <end position="890"/>
    </location>
</feature>
<gene>
    <name evidence="8" type="ORF">Val02_28160</name>
</gene>
<feature type="compositionally biased region" description="Low complexity" evidence="6">
    <location>
        <begin position="966"/>
        <end position="1002"/>
    </location>
</feature>
<feature type="compositionally biased region" description="Gly residues" evidence="6">
    <location>
        <begin position="772"/>
        <end position="783"/>
    </location>
</feature>
<comment type="similarity">
    <text evidence="1">Belongs to the leucine-binding protein family.</text>
</comment>
<name>A0A8J3YL63_9ACTN</name>
<evidence type="ECO:0000256" key="3">
    <source>
        <dbReference type="ARBA" id="ARBA00022741"/>
    </source>
</evidence>
<feature type="region of interest" description="Disordered" evidence="6">
    <location>
        <begin position="578"/>
        <end position="617"/>
    </location>
</feature>
<accession>A0A8J3YL63</accession>
<dbReference type="EMBL" id="BOPF01000008">
    <property type="protein sequence ID" value="GIJ45930.1"/>
    <property type="molecule type" value="Genomic_DNA"/>
</dbReference>
<keyword evidence="3" id="KW-0547">Nucleotide-binding</keyword>
<dbReference type="SUPFAM" id="SSF53822">
    <property type="entry name" value="Periplasmic binding protein-like I"/>
    <property type="match status" value="1"/>
</dbReference>
<dbReference type="SUPFAM" id="SSF53067">
    <property type="entry name" value="Actin-like ATPase domain"/>
    <property type="match status" value="2"/>
</dbReference>
<evidence type="ECO:0000256" key="4">
    <source>
        <dbReference type="ARBA" id="ARBA00022840"/>
    </source>
</evidence>
<feature type="region of interest" description="Disordered" evidence="6">
    <location>
        <begin position="1048"/>
        <end position="1080"/>
    </location>
</feature>
<feature type="compositionally biased region" description="Low complexity" evidence="6">
    <location>
        <begin position="512"/>
        <end position="521"/>
    </location>
</feature>
<feature type="compositionally biased region" description="Gly residues" evidence="6">
    <location>
        <begin position="522"/>
        <end position="539"/>
    </location>
</feature>
<evidence type="ECO:0000256" key="5">
    <source>
        <dbReference type="ARBA" id="ARBA00023186"/>
    </source>
</evidence>
<feature type="compositionally biased region" description="Low complexity" evidence="6">
    <location>
        <begin position="603"/>
        <end position="617"/>
    </location>
</feature>
<keyword evidence="4" id="KW-0067">ATP-binding</keyword>
<feature type="region of interest" description="Disordered" evidence="6">
    <location>
        <begin position="682"/>
        <end position="906"/>
    </location>
</feature>
<dbReference type="PANTHER" id="PTHR47151">
    <property type="entry name" value="LEU/ILE/VAL-BINDING ABC TRANSPORTER SUBUNIT"/>
    <property type="match status" value="1"/>
</dbReference>
<keyword evidence="5" id="KW-0143">Chaperone</keyword>
<feature type="compositionally biased region" description="Low complexity" evidence="6">
    <location>
        <begin position="720"/>
        <end position="730"/>
    </location>
</feature>
<reference evidence="8" key="1">
    <citation type="submission" date="2021-01" db="EMBL/GenBank/DDBJ databases">
        <title>Whole genome shotgun sequence of Virgisporangium aliadipatigenens NBRC 105644.</title>
        <authorList>
            <person name="Komaki H."/>
            <person name="Tamura T."/>
        </authorList>
    </citation>
    <scope>NUCLEOTIDE SEQUENCE</scope>
    <source>
        <strain evidence="8">NBRC 105644</strain>
    </source>
</reference>
<feature type="compositionally biased region" description="Low complexity" evidence="6">
    <location>
        <begin position="689"/>
        <end position="702"/>
    </location>
</feature>
<dbReference type="Pfam" id="PF00012">
    <property type="entry name" value="HSP70"/>
    <property type="match status" value="1"/>
</dbReference>
<feature type="compositionally biased region" description="Gly residues" evidence="6">
    <location>
        <begin position="826"/>
        <end position="853"/>
    </location>
</feature>
<feature type="compositionally biased region" description="Gly residues" evidence="6">
    <location>
        <begin position="703"/>
        <end position="719"/>
    </location>
</feature>
<feature type="region of interest" description="Disordered" evidence="6">
    <location>
        <begin position="940"/>
        <end position="1020"/>
    </location>
</feature>
<comment type="caution">
    <text evidence="8">The sequence shown here is derived from an EMBL/GenBank/DDBJ whole genome shotgun (WGS) entry which is preliminary data.</text>
</comment>